<reference evidence="4" key="1">
    <citation type="journal article" date="2018" name="Nat. Plants">
        <title>Whole-genome landscape of Medicago truncatula symbiotic genes.</title>
        <authorList>
            <person name="Pecrix Y."/>
            <person name="Staton S.E."/>
            <person name="Sallet E."/>
            <person name="Lelandais-Briere C."/>
            <person name="Moreau S."/>
            <person name="Carrere S."/>
            <person name="Blein T."/>
            <person name="Jardinaud M.F."/>
            <person name="Latrasse D."/>
            <person name="Zouine M."/>
            <person name="Zahm M."/>
            <person name="Kreplak J."/>
            <person name="Mayjonade B."/>
            <person name="Satge C."/>
            <person name="Perez M."/>
            <person name="Cauet S."/>
            <person name="Marande W."/>
            <person name="Chantry-Darmon C."/>
            <person name="Lopez-Roques C."/>
            <person name="Bouchez O."/>
            <person name="Berard A."/>
            <person name="Debelle F."/>
            <person name="Munos S."/>
            <person name="Bendahmane A."/>
            <person name="Berges H."/>
            <person name="Niebel A."/>
            <person name="Buitink J."/>
            <person name="Frugier F."/>
            <person name="Benhamed M."/>
            <person name="Crespi M."/>
            <person name="Gouzy J."/>
            <person name="Gamas P."/>
        </authorList>
    </citation>
    <scope>NUCLEOTIDE SEQUENCE [LARGE SCALE GENOMIC DNA]</scope>
    <source>
        <strain evidence="4">cv. Jemalong A17</strain>
    </source>
</reference>
<name>A0A396I291_MEDTR</name>
<evidence type="ECO:0000259" key="2">
    <source>
        <dbReference type="Pfam" id="PF07127"/>
    </source>
</evidence>
<organism evidence="3 4">
    <name type="scientific">Medicago truncatula</name>
    <name type="common">Barrel medic</name>
    <name type="synonym">Medicago tribuloides</name>
    <dbReference type="NCBI Taxonomy" id="3880"/>
    <lineage>
        <taxon>Eukaryota</taxon>
        <taxon>Viridiplantae</taxon>
        <taxon>Streptophyta</taxon>
        <taxon>Embryophyta</taxon>
        <taxon>Tracheophyta</taxon>
        <taxon>Spermatophyta</taxon>
        <taxon>Magnoliopsida</taxon>
        <taxon>eudicotyledons</taxon>
        <taxon>Gunneridae</taxon>
        <taxon>Pentapetalae</taxon>
        <taxon>rosids</taxon>
        <taxon>fabids</taxon>
        <taxon>Fabales</taxon>
        <taxon>Fabaceae</taxon>
        <taxon>Papilionoideae</taxon>
        <taxon>50 kb inversion clade</taxon>
        <taxon>NPAAA clade</taxon>
        <taxon>Hologalegina</taxon>
        <taxon>IRL clade</taxon>
        <taxon>Trifolieae</taxon>
        <taxon>Medicago</taxon>
    </lineage>
</organism>
<dbReference type="GO" id="GO:0046872">
    <property type="term" value="F:metal ion binding"/>
    <property type="evidence" value="ECO:0007669"/>
    <property type="project" value="InterPro"/>
</dbReference>
<sequence>MLKLFNYFYKTINFIHYKEIKSFTIIYMQIERKKNMVETLKLVYVLIIFYSIFLGIIVCNSSTIMYYDVPCEKDKDCPAPPRFNIRCRKGYCVRI</sequence>
<protein>
    <submittedName>
        <fullName evidence="3">Putative Late nodulin</fullName>
    </submittedName>
</protein>
<dbReference type="Proteomes" id="UP000265566">
    <property type="component" value="Chromosome 4"/>
</dbReference>
<keyword evidence="1" id="KW-0472">Membrane</keyword>
<keyword evidence="1" id="KW-0812">Transmembrane</keyword>
<proteinExistence type="predicted"/>
<gene>
    <name evidence="3" type="ORF">MtrunA17_Chr4g0007911</name>
</gene>
<comment type="caution">
    <text evidence="3">The sequence shown here is derived from an EMBL/GenBank/DDBJ whole genome shotgun (WGS) entry which is preliminary data.</text>
</comment>
<dbReference type="EMBL" id="PSQE01000004">
    <property type="protein sequence ID" value="RHN58951.1"/>
    <property type="molecule type" value="Genomic_DNA"/>
</dbReference>
<feature type="domain" description="Late nodulin" evidence="2">
    <location>
        <begin position="36"/>
        <end position="92"/>
    </location>
</feature>
<dbReference type="AlphaFoldDB" id="A0A396I291"/>
<feature type="transmembrane region" description="Helical" evidence="1">
    <location>
        <begin position="42"/>
        <end position="67"/>
    </location>
</feature>
<evidence type="ECO:0000313" key="3">
    <source>
        <dbReference type="EMBL" id="RHN58951.1"/>
    </source>
</evidence>
<evidence type="ECO:0000256" key="1">
    <source>
        <dbReference type="SAM" id="Phobius"/>
    </source>
</evidence>
<dbReference type="Gramene" id="rna20913">
    <property type="protein sequence ID" value="RHN58951.1"/>
    <property type="gene ID" value="gene20913"/>
</dbReference>
<evidence type="ECO:0000313" key="4">
    <source>
        <dbReference type="Proteomes" id="UP000265566"/>
    </source>
</evidence>
<accession>A0A396I291</accession>
<keyword evidence="1" id="KW-1133">Transmembrane helix</keyword>
<dbReference type="InterPro" id="IPR009810">
    <property type="entry name" value="Nodulin_late_dom"/>
</dbReference>
<dbReference type="Pfam" id="PF07127">
    <property type="entry name" value="Nodulin_late"/>
    <property type="match status" value="1"/>
</dbReference>